<name>A0A183AHJ0_9TREM</name>
<gene>
    <name evidence="2" type="ORF">ECPE_LOCUS6425</name>
</gene>
<organism evidence="4">
    <name type="scientific">Echinostoma caproni</name>
    <dbReference type="NCBI Taxonomy" id="27848"/>
    <lineage>
        <taxon>Eukaryota</taxon>
        <taxon>Metazoa</taxon>
        <taxon>Spiralia</taxon>
        <taxon>Lophotrochozoa</taxon>
        <taxon>Platyhelminthes</taxon>
        <taxon>Trematoda</taxon>
        <taxon>Digenea</taxon>
        <taxon>Plagiorchiida</taxon>
        <taxon>Echinostomata</taxon>
        <taxon>Echinostomatoidea</taxon>
        <taxon>Echinostomatidae</taxon>
        <taxon>Echinostoma</taxon>
    </lineage>
</organism>
<keyword evidence="1" id="KW-1133">Transmembrane helix</keyword>
<feature type="transmembrane region" description="Helical" evidence="1">
    <location>
        <begin position="174"/>
        <end position="204"/>
    </location>
</feature>
<dbReference type="AlphaFoldDB" id="A0A183AHJ0"/>
<reference evidence="4" key="1">
    <citation type="submission" date="2016-06" db="UniProtKB">
        <authorList>
            <consortium name="WormBaseParasite"/>
        </authorList>
    </citation>
    <scope>IDENTIFICATION</scope>
</reference>
<dbReference type="OrthoDB" id="6287923at2759"/>
<evidence type="ECO:0000313" key="3">
    <source>
        <dbReference type="Proteomes" id="UP000272942"/>
    </source>
</evidence>
<proteinExistence type="predicted"/>
<evidence type="ECO:0000313" key="2">
    <source>
        <dbReference type="EMBL" id="VDP78341.1"/>
    </source>
</evidence>
<keyword evidence="1" id="KW-0812">Transmembrane</keyword>
<dbReference type="Proteomes" id="UP000272942">
    <property type="component" value="Unassembled WGS sequence"/>
</dbReference>
<protein>
    <submittedName>
        <fullName evidence="4">EGF-like domain-containing protein</fullName>
    </submittedName>
</protein>
<accession>A0A183AHJ0</accession>
<dbReference type="WBParaSite" id="ECPE_0000643801-mRNA-1">
    <property type="protein sequence ID" value="ECPE_0000643801-mRNA-1"/>
    <property type="gene ID" value="ECPE_0000643801"/>
</dbReference>
<dbReference type="EMBL" id="UZAN01043426">
    <property type="protein sequence ID" value="VDP78341.1"/>
    <property type="molecule type" value="Genomic_DNA"/>
</dbReference>
<keyword evidence="3" id="KW-1185">Reference proteome</keyword>
<sequence>MTEGRVYRIQGKLYEGATELQWHKDFSNTQSALFRKFSSAVESYVYEAVQHSGAKDLRNSVVVFLYFKRGSVYANLDLETSSTNPIATEELANYLYLGSMIYASNQTSNSNQLVWFGNRTVPTIFDVTPRTSCKDYASTCPAHSHCADTLNGYLCLCNTMWRDANPHDPGKSCILSVGAIVLIVFGAILGGSVLSAIILSSIYVKRFNQL</sequence>
<evidence type="ECO:0000313" key="4">
    <source>
        <dbReference type="WBParaSite" id="ECPE_0000643801-mRNA-1"/>
    </source>
</evidence>
<reference evidence="2 3" key="2">
    <citation type="submission" date="2018-11" db="EMBL/GenBank/DDBJ databases">
        <authorList>
            <consortium name="Pathogen Informatics"/>
        </authorList>
    </citation>
    <scope>NUCLEOTIDE SEQUENCE [LARGE SCALE GENOMIC DNA]</scope>
    <source>
        <strain evidence="2 3">Egypt</strain>
    </source>
</reference>
<evidence type="ECO:0000256" key="1">
    <source>
        <dbReference type="SAM" id="Phobius"/>
    </source>
</evidence>
<keyword evidence="1" id="KW-0472">Membrane</keyword>